<evidence type="ECO:0000313" key="2">
    <source>
        <dbReference type="Proteomes" id="UP000067448"/>
    </source>
</evidence>
<name>A0A117EFJ7_STRSC</name>
<accession>A0A117EFJ7</accession>
<reference evidence="1 2" key="2">
    <citation type="journal article" date="2016" name="Genome Announc.">
        <title>Draft Genome Sequences of Streptomyces scabiei S58, Streptomyces turgidiscabies T45, and Streptomyces acidiscabies a10, the Pathogens of Potato Common Scab, Isolated in Japan.</title>
        <authorList>
            <person name="Tomihama T."/>
            <person name="Nishi Y."/>
            <person name="Sakai M."/>
            <person name="Ikenaga M."/>
            <person name="Okubo T."/>
            <person name="Ikeda S."/>
        </authorList>
    </citation>
    <scope>NUCLEOTIDE SEQUENCE [LARGE SCALE GENOMIC DNA]</scope>
    <source>
        <strain evidence="1 2">S58</strain>
    </source>
</reference>
<dbReference type="EMBL" id="BCMM01000032">
    <property type="protein sequence ID" value="GAQ65648.1"/>
    <property type="molecule type" value="Genomic_DNA"/>
</dbReference>
<proteinExistence type="predicted"/>
<organism evidence="1 2">
    <name type="scientific">Streptomyces scabiei</name>
    <dbReference type="NCBI Taxonomy" id="1930"/>
    <lineage>
        <taxon>Bacteria</taxon>
        <taxon>Bacillati</taxon>
        <taxon>Actinomycetota</taxon>
        <taxon>Actinomycetes</taxon>
        <taxon>Kitasatosporales</taxon>
        <taxon>Streptomycetaceae</taxon>
        <taxon>Streptomyces</taxon>
    </lineage>
</organism>
<sequence>MSRVVLVHGIAQQVRGAQTLLADWYPALCDGIALADGPLLGPEQVTMAFYGDLFRPAGHRGLGIPELDAGDVEEGLERELLLLWWETAAREENQVAGPQAAARMRTSDTVQRALNALSHSAFFAGLSERLMIYSLRQVRRYFTEPELRARIQDRLASAVTDKTEVIVAHSLGSVVAYEGLCARPDWPDVKLITLGSPLAVPGVVFDRLLPRPESGHARWPAPVTRWTNVADRGDVVALAKELAPLFGRRVTDVLVHNGAKAHDVRPYLTAAATGAAIADGLKERPVN</sequence>
<dbReference type="Proteomes" id="UP000067448">
    <property type="component" value="Unassembled WGS sequence"/>
</dbReference>
<gene>
    <name evidence="1" type="ORF">SsS58_06062</name>
</gene>
<dbReference type="OrthoDB" id="3483116at2"/>
<comment type="caution">
    <text evidence="1">The sequence shown here is derived from an EMBL/GenBank/DDBJ whole genome shotgun (WGS) entry which is preliminary data.</text>
</comment>
<evidence type="ECO:0008006" key="3">
    <source>
        <dbReference type="Google" id="ProtNLM"/>
    </source>
</evidence>
<evidence type="ECO:0000313" key="1">
    <source>
        <dbReference type="EMBL" id="GAQ65648.1"/>
    </source>
</evidence>
<reference evidence="2" key="1">
    <citation type="submission" date="2015-11" db="EMBL/GenBank/DDBJ databases">
        <authorList>
            <consortium name="Cross-ministerial Strategic Innovation Promotion Program (SIP) consortium"/>
            <person name="Tomihama T."/>
            <person name="Ikenaga M."/>
            <person name="Sakai M."/>
            <person name="Okubo T."/>
            <person name="Ikeda S."/>
        </authorList>
    </citation>
    <scope>NUCLEOTIDE SEQUENCE [LARGE SCALE GENOMIC DNA]</scope>
    <source>
        <strain evidence="2">S58</strain>
    </source>
</reference>
<dbReference type="RefSeq" id="WP_059082993.1">
    <property type="nucleotide sequence ID" value="NZ_BCMM01000032.1"/>
</dbReference>
<dbReference type="SUPFAM" id="SSF53474">
    <property type="entry name" value="alpha/beta-Hydrolases"/>
    <property type="match status" value="1"/>
</dbReference>
<dbReference type="AlphaFoldDB" id="A0A117EFJ7"/>
<reference evidence="2" key="3">
    <citation type="submission" date="2016-02" db="EMBL/GenBank/DDBJ databases">
        <title>Draft genome of pathogenic Streptomyces sp. in Japan.</title>
        <authorList>
            <person name="Tomihama T."/>
            <person name="Ikenaga M."/>
            <person name="Sakai M."/>
            <person name="Okubo T."/>
            <person name="Ikeda S."/>
        </authorList>
    </citation>
    <scope>NUCLEOTIDE SEQUENCE [LARGE SCALE GENOMIC DNA]</scope>
    <source>
        <strain evidence="2">S58</strain>
    </source>
</reference>
<dbReference type="InterPro" id="IPR029058">
    <property type="entry name" value="AB_hydrolase_fold"/>
</dbReference>
<protein>
    <recommendedName>
        <fullName evidence="3">Serine peptidase</fullName>
    </recommendedName>
</protein>